<dbReference type="SUPFAM" id="SSF55729">
    <property type="entry name" value="Acyl-CoA N-acyltransferases (Nat)"/>
    <property type="match status" value="1"/>
</dbReference>
<protein>
    <submittedName>
        <fullName evidence="1">Uncharacterized protein</fullName>
    </submittedName>
</protein>
<dbReference type="InterPro" id="IPR051908">
    <property type="entry name" value="Ribosomal_N-acetyltransferase"/>
</dbReference>
<dbReference type="Proteomes" id="UP000053758">
    <property type="component" value="Unassembled WGS sequence"/>
</dbReference>
<dbReference type="PANTHER" id="PTHR43441">
    <property type="entry name" value="RIBOSOMAL-PROTEIN-SERINE ACETYLTRANSFERASE"/>
    <property type="match status" value="1"/>
</dbReference>
<dbReference type="PANTHER" id="PTHR43441:SF2">
    <property type="entry name" value="FAMILY ACETYLTRANSFERASE, PUTATIVE (AFU_ORTHOLOGUE AFUA_7G00850)-RELATED"/>
    <property type="match status" value="1"/>
</dbReference>
<dbReference type="RefSeq" id="XP_014656515.1">
    <property type="nucleotide sequence ID" value="XM_014801029.1"/>
</dbReference>
<dbReference type="GeneID" id="26304417"/>
<dbReference type="AlphaFoldDB" id="A0A081CF65"/>
<proteinExistence type="predicted"/>
<dbReference type="Gene3D" id="3.40.630.30">
    <property type="match status" value="1"/>
</dbReference>
<dbReference type="HOGENOM" id="CLU_1396909_0_0_1"/>
<dbReference type="EMBL" id="DF830075">
    <property type="protein sequence ID" value="GAK65311.1"/>
    <property type="molecule type" value="Genomic_DNA"/>
</dbReference>
<name>A0A081CF65_PSEA2</name>
<evidence type="ECO:0000313" key="2">
    <source>
        <dbReference type="Proteomes" id="UP000053758"/>
    </source>
</evidence>
<accession>A0A081CF65</accession>
<sequence>MTHPTFDNATFELLSADGKLRLRPVRISDAPNLRDRCADPLNVKYLPHLQGKENQTVEDVEKWIQSVQAGFNKDSLFLVVEDTETNKVIGEGPLGYIDWNTKTAESGIMLDHQVTGKGVATNALKTSTDFAFKELGLNAVRFGTMKSNKAMVKVIQEKLPVNPEPQHNTRKDGLEEVNFTFTRDEWLAATS</sequence>
<organism evidence="1 2">
    <name type="scientific">Pseudozyma antarctica</name>
    <name type="common">Yeast</name>
    <name type="synonym">Candida antarctica</name>
    <dbReference type="NCBI Taxonomy" id="84753"/>
    <lineage>
        <taxon>Eukaryota</taxon>
        <taxon>Fungi</taxon>
        <taxon>Dikarya</taxon>
        <taxon>Basidiomycota</taxon>
        <taxon>Ustilaginomycotina</taxon>
        <taxon>Ustilaginomycetes</taxon>
        <taxon>Ustilaginales</taxon>
        <taxon>Ustilaginaceae</taxon>
        <taxon>Moesziomyces</taxon>
    </lineage>
</organism>
<dbReference type="GO" id="GO:0008999">
    <property type="term" value="F:protein-N-terminal-alanine acetyltransferase activity"/>
    <property type="evidence" value="ECO:0007669"/>
    <property type="project" value="TreeGrafter"/>
</dbReference>
<reference evidence="2" key="1">
    <citation type="journal article" date="2014" name="Genome Announc.">
        <title>Draft Genome Sequence of the Yeast Pseudozyma antarctica Type Strain JCM10317, a Producer of the Glycolipid Biosurfactants, Mannosylerythritol Lipids.</title>
        <authorList>
            <person name="Saika A."/>
            <person name="Koike H."/>
            <person name="Hori T."/>
            <person name="Fukuoka T."/>
            <person name="Sato S."/>
            <person name="Habe H."/>
            <person name="Kitamoto D."/>
            <person name="Morita T."/>
        </authorList>
    </citation>
    <scope>NUCLEOTIDE SEQUENCE [LARGE SCALE GENOMIC DNA]</scope>
    <source>
        <strain evidence="2">JCM 10317</strain>
    </source>
</reference>
<dbReference type="GO" id="GO:1990189">
    <property type="term" value="F:protein N-terminal-serine acetyltransferase activity"/>
    <property type="evidence" value="ECO:0007669"/>
    <property type="project" value="TreeGrafter"/>
</dbReference>
<dbReference type="InterPro" id="IPR016181">
    <property type="entry name" value="Acyl_CoA_acyltransferase"/>
</dbReference>
<dbReference type="Pfam" id="PF13302">
    <property type="entry name" value="Acetyltransf_3"/>
    <property type="match status" value="1"/>
</dbReference>
<dbReference type="OrthoDB" id="64477at2759"/>
<gene>
    <name evidence="1" type="ORF">PAN0_008d3528</name>
</gene>
<dbReference type="InterPro" id="IPR000182">
    <property type="entry name" value="GNAT_dom"/>
</dbReference>
<evidence type="ECO:0000313" key="1">
    <source>
        <dbReference type="EMBL" id="GAK65311.1"/>
    </source>
</evidence>
<keyword evidence="2" id="KW-1185">Reference proteome</keyword>